<dbReference type="PATRIC" id="fig|421052.3.peg.2136"/>
<evidence type="ECO:0008006" key="3">
    <source>
        <dbReference type="Google" id="ProtNLM"/>
    </source>
</evidence>
<dbReference type="HOGENOM" id="CLU_191945_0_0_6"/>
<dbReference type="Proteomes" id="UP000014568">
    <property type="component" value="Unassembled WGS sequence"/>
</dbReference>
<evidence type="ECO:0000313" key="2">
    <source>
        <dbReference type="Proteomes" id="UP000014568"/>
    </source>
</evidence>
<name>S3MXK4_9GAMM</name>
<dbReference type="eggNOG" id="ENOG5031RJY">
    <property type="taxonomic scope" value="Bacteria"/>
</dbReference>
<keyword evidence="2" id="KW-1185">Reference proteome</keyword>
<dbReference type="EMBL" id="ATGI01000030">
    <property type="protein sequence ID" value="EPF72142.1"/>
    <property type="molecule type" value="Genomic_DNA"/>
</dbReference>
<dbReference type="RefSeq" id="WP_016656598.1">
    <property type="nucleotide sequence ID" value="NZ_KE340353.1"/>
</dbReference>
<organism evidence="1 2">
    <name type="scientific">Acinetobacter rudis CIP 110305</name>
    <dbReference type="NCBI Taxonomy" id="421052"/>
    <lineage>
        <taxon>Bacteria</taxon>
        <taxon>Pseudomonadati</taxon>
        <taxon>Pseudomonadota</taxon>
        <taxon>Gammaproteobacteria</taxon>
        <taxon>Moraxellales</taxon>
        <taxon>Moraxellaceae</taxon>
        <taxon>Acinetobacter</taxon>
    </lineage>
</organism>
<protein>
    <recommendedName>
        <fullName evidence="3">Transposase</fullName>
    </recommendedName>
</protein>
<evidence type="ECO:0000313" key="1">
    <source>
        <dbReference type="EMBL" id="EPF72142.1"/>
    </source>
</evidence>
<reference evidence="1 2" key="1">
    <citation type="submission" date="2013-06" db="EMBL/GenBank/DDBJ databases">
        <title>The Genome Sequence of Acinetobacter rudis CIP 110305.</title>
        <authorList>
            <consortium name="The Broad Institute Genome Sequencing Platform"/>
            <consortium name="The Broad Institute Genome Sequencing Center for Infectious Disease"/>
            <person name="Cerqueira G."/>
            <person name="Feldgarden M."/>
            <person name="Courvalin P."/>
            <person name="Perichon B."/>
            <person name="Grillot-Courvalin C."/>
            <person name="Clermont D."/>
            <person name="Rocha E."/>
            <person name="Yoon E.-J."/>
            <person name="Nemec A."/>
            <person name="Young S.K."/>
            <person name="Zeng Q."/>
            <person name="Gargeya S."/>
            <person name="Fitzgerald M."/>
            <person name="Abouelleil A."/>
            <person name="Alvarado L."/>
            <person name="Berlin A.M."/>
            <person name="Chapman S.B."/>
            <person name="Dewar J."/>
            <person name="Goldberg J."/>
            <person name="Griggs A."/>
            <person name="Gujja S."/>
            <person name="Hansen M."/>
            <person name="Howarth C."/>
            <person name="Imamovic A."/>
            <person name="Larimer J."/>
            <person name="McCowan C."/>
            <person name="Murphy C."/>
            <person name="Pearson M."/>
            <person name="Priest M."/>
            <person name="Roberts A."/>
            <person name="Saif S."/>
            <person name="Shea T."/>
            <person name="Sykes S."/>
            <person name="Wortman J."/>
            <person name="Nusbaum C."/>
            <person name="Birren B."/>
        </authorList>
    </citation>
    <scope>NUCLEOTIDE SEQUENCE [LARGE SCALE GENOMIC DNA]</scope>
    <source>
        <strain evidence="1 2">CIP 110305</strain>
    </source>
</reference>
<gene>
    <name evidence="1" type="ORF">F945_02193</name>
</gene>
<sequence length="73" mass="8348">MIISNGWMTAVAVNGEHIRVQVIPFKREQNNMSGVTWVEVCKQIQVESGEKFQLNLDGKSFYAGLNKLYKLIF</sequence>
<proteinExistence type="predicted"/>
<dbReference type="OrthoDB" id="6699874at2"/>
<comment type="caution">
    <text evidence="1">The sequence shown here is derived from an EMBL/GenBank/DDBJ whole genome shotgun (WGS) entry which is preliminary data.</text>
</comment>
<accession>S3MXK4</accession>
<dbReference type="AlphaFoldDB" id="S3MXK4"/>